<comment type="caution">
    <text evidence="2">The sequence shown here is derived from an EMBL/GenBank/DDBJ whole genome shotgun (WGS) entry which is preliminary data.</text>
</comment>
<dbReference type="RefSeq" id="WP_191099159.1">
    <property type="nucleotide sequence ID" value="NZ_JACXXF010000002.1"/>
</dbReference>
<proteinExistence type="predicted"/>
<gene>
    <name evidence="2" type="ORF">IEG06_04025</name>
</gene>
<feature type="signal peptide" evidence="1">
    <location>
        <begin position="1"/>
        <end position="21"/>
    </location>
</feature>
<name>A0ABR8LQV1_9FLAO</name>
<dbReference type="Proteomes" id="UP000627521">
    <property type="component" value="Unassembled WGS sequence"/>
</dbReference>
<keyword evidence="3" id="KW-1185">Reference proteome</keyword>
<keyword evidence="1" id="KW-0732">Signal</keyword>
<sequence length="255" mass="28711">MKKINLFLCFILFVSVQMICAQTVELKGTITAEDDIESIHILNKTSLTNATSSKDGSFTIKAKLNDTIIFSAVQYTLLTKVVSQEDITSKTIAVTLKLQTNQLDEVFLKRSLSGNLEDDLLLLEAKPVINFYDVGIPGYQGKQKTSAERVLHEATTGGGLIPLNPLLNGISGRTKKLKEIVRLENDDALLVRLKNDLKEDFFKDNPLDQKHHTDFFYFVQEDPDFRSVCSKSNLDALAFFKKKLDQYNTNLVTKQ</sequence>
<evidence type="ECO:0008006" key="4">
    <source>
        <dbReference type="Google" id="ProtNLM"/>
    </source>
</evidence>
<evidence type="ECO:0000313" key="3">
    <source>
        <dbReference type="Proteomes" id="UP000627521"/>
    </source>
</evidence>
<dbReference type="SUPFAM" id="SSF49464">
    <property type="entry name" value="Carboxypeptidase regulatory domain-like"/>
    <property type="match status" value="1"/>
</dbReference>
<dbReference type="InterPro" id="IPR008969">
    <property type="entry name" value="CarboxyPept-like_regulatory"/>
</dbReference>
<evidence type="ECO:0000256" key="1">
    <source>
        <dbReference type="SAM" id="SignalP"/>
    </source>
</evidence>
<feature type="chain" id="PRO_5045556831" description="Carboxypeptidase-like regulatory domain-containing protein" evidence="1">
    <location>
        <begin position="22"/>
        <end position="255"/>
    </location>
</feature>
<accession>A0ABR8LQV1</accession>
<organism evidence="2 3">
    <name type="scientific">Olleya marilimosa</name>
    <dbReference type="NCBI Taxonomy" id="272164"/>
    <lineage>
        <taxon>Bacteria</taxon>
        <taxon>Pseudomonadati</taxon>
        <taxon>Bacteroidota</taxon>
        <taxon>Flavobacteriia</taxon>
        <taxon>Flavobacteriales</taxon>
        <taxon>Flavobacteriaceae</taxon>
    </lineage>
</organism>
<dbReference type="EMBL" id="JACXXH010000002">
    <property type="protein sequence ID" value="MBD3862607.1"/>
    <property type="molecule type" value="Genomic_DNA"/>
</dbReference>
<protein>
    <recommendedName>
        <fullName evidence="4">Carboxypeptidase-like regulatory domain-containing protein</fullName>
    </recommendedName>
</protein>
<reference evidence="2 3" key="1">
    <citation type="submission" date="2020-09" db="EMBL/GenBank/DDBJ databases">
        <title>Bacillus nautilus sp. nov., Chryseoglobus crepusculi sp. nov, and Psychrobacter noctis sp. nov., isolated from deep-sea sponges from the equatorial Atlantic.</title>
        <authorList>
            <person name="Stennett H.L."/>
            <person name="Williams S.E."/>
        </authorList>
    </citation>
    <scope>NUCLEOTIDE SEQUENCE [LARGE SCALE GENOMIC DNA]</scope>
    <source>
        <strain evidence="2 3">28M-24</strain>
    </source>
</reference>
<evidence type="ECO:0000313" key="2">
    <source>
        <dbReference type="EMBL" id="MBD3862607.1"/>
    </source>
</evidence>